<dbReference type="EMBL" id="JAMWBK010000009">
    <property type="protein sequence ID" value="KAJ8902236.1"/>
    <property type="molecule type" value="Genomic_DNA"/>
</dbReference>
<protein>
    <submittedName>
        <fullName evidence="2">Uncharacterized protein</fullName>
    </submittedName>
</protein>
<dbReference type="Proteomes" id="UP001157974">
    <property type="component" value="Unassembled WGS sequence"/>
</dbReference>
<evidence type="ECO:0000313" key="2">
    <source>
        <dbReference type="EMBL" id="KAJ8902236.1"/>
    </source>
</evidence>
<feature type="chain" id="PRO_5043496723" evidence="1">
    <location>
        <begin position="18"/>
        <end position="327"/>
    </location>
</feature>
<gene>
    <name evidence="2" type="ORF">NDN08_006644</name>
</gene>
<sequence>MSKYLLILFALVGACLGCFCVPNTEDQRLKSHKFVYTVLVAGREQRIINGLVHYKVIIQGIPKRSAKHKYEYIGMRTTLYTASNACGLKLEVGRVYVVGGYWSGEDNKKTISKCSYPTLLSTNFQPGIDFTPCSVLGCRVWTDGCSKWHCSIDGVPGFAHIKSCLLRGAPKCTSTKNYWASDTCWKGCKTFFDGCNTCSCKANGEFKSCTKRLCSNYGEPKCLSPSKCQKLKCPEGKRCKFIQKKDNPCGKLVKMKSTYKCDPLSEWRKWEQNNCLKDGRSMAELGCIKSQCCATRNIPFGGQKKLYYCRHSSFCSLNTGFAGPICP</sequence>
<feature type="signal peptide" evidence="1">
    <location>
        <begin position="1"/>
        <end position="17"/>
    </location>
</feature>
<name>A0AAV8UL95_9RHOD</name>
<dbReference type="SUPFAM" id="SSF50242">
    <property type="entry name" value="TIMP-like"/>
    <property type="match status" value="1"/>
</dbReference>
<reference evidence="2 3" key="1">
    <citation type="journal article" date="2023" name="Nat. Commun.">
        <title>Origin of minicircular mitochondrial genomes in red algae.</title>
        <authorList>
            <person name="Lee Y."/>
            <person name="Cho C.H."/>
            <person name="Lee Y.M."/>
            <person name="Park S.I."/>
            <person name="Yang J.H."/>
            <person name="West J.A."/>
            <person name="Bhattacharya D."/>
            <person name="Yoon H.S."/>
        </authorList>
    </citation>
    <scope>NUCLEOTIDE SEQUENCE [LARGE SCALE GENOMIC DNA]</scope>
    <source>
        <strain evidence="2 3">CCMP1338</strain>
        <tissue evidence="2">Whole cell</tissue>
    </source>
</reference>
<evidence type="ECO:0000313" key="3">
    <source>
        <dbReference type="Proteomes" id="UP001157974"/>
    </source>
</evidence>
<comment type="caution">
    <text evidence="2">The sequence shown here is derived from an EMBL/GenBank/DDBJ whole genome shotgun (WGS) entry which is preliminary data.</text>
</comment>
<dbReference type="PROSITE" id="PS51257">
    <property type="entry name" value="PROKAR_LIPOPROTEIN"/>
    <property type="match status" value="1"/>
</dbReference>
<organism evidence="2 3">
    <name type="scientific">Rhodosorus marinus</name>
    <dbReference type="NCBI Taxonomy" id="101924"/>
    <lineage>
        <taxon>Eukaryota</taxon>
        <taxon>Rhodophyta</taxon>
        <taxon>Stylonematophyceae</taxon>
        <taxon>Stylonematales</taxon>
        <taxon>Stylonemataceae</taxon>
        <taxon>Rhodosorus</taxon>
    </lineage>
</organism>
<proteinExistence type="predicted"/>
<keyword evidence="3" id="KW-1185">Reference proteome</keyword>
<accession>A0AAV8UL95</accession>
<dbReference type="InterPro" id="IPR008993">
    <property type="entry name" value="TIMP-like_OB-fold"/>
</dbReference>
<evidence type="ECO:0000256" key="1">
    <source>
        <dbReference type="SAM" id="SignalP"/>
    </source>
</evidence>
<keyword evidence="1" id="KW-0732">Signal</keyword>
<dbReference type="AlphaFoldDB" id="A0AAV8UL95"/>